<keyword evidence="7" id="KW-1185">Reference proteome</keyword>
<dbReference type="InterPro" id="IPR051345">
    <property type="entry name" value="Importin_beta-like_NTR"/>
</dbReference>
<accession>A0AA38H4B8</accession>
<evidence type="ECO:0000256" key="3">
    <source>
        <dbReference type="ARBA" id="ARBA00022448"/>
    </source>
</evidence>
<dbReference type="InterPro" id="IPR057942">
    <property type="entry name" value="TPR_TNPO3_IPO13_3rd"/>
</dbReference>
<dbReference type="GeneID" id="77724998"/>
<keyword evidence="5" id="KW-0539">Nucleus</keyword>
<dbReference type="InterPro" id="IPR016024">
    <property type="entry name" value="ARM-type_fold"/>
</dbReference>
<dbReference type="GO" id="GO:0005634">
    <property type="term" value="C:nucleus"/>
    <property type="evidence" value="ECO:0007669"/>
    <property type="project" value="UniProtKB-SubCell"/>
</dbReference>
<dbReference type="SUPFAM" id="SSF48371">
    <property type="entry name" value="ARM repeat"/>
    <property type="match status" value="1"/>
</dbReference>
<dbReference type="Pfam" id="PF24140">
    <property type="entry name" value="TPR_TNPO3_IPO13_3rd"/>
    <property type="match status" value="1"/>
</dbReference>
<dbReference type="AlphaFoldDB" id="A0AA38H4B8"/>
<comment type="subcellular location">
    <subcellularLocation>
        <location evidence="1">Nucleus</location>
    </subcellularLocation>
</comment>
<keyword evidence="3" id="KW-0813">Transport</keyword>
<dbReference type="PANTHER" id="PTHR12363">
    <property type="entry name" value="TRANSPORTIN 3 AND IMPORTIN 13"/>
    <property type="match status" value="1"/>
</dbReference>
<sequence>MDAGPSQPHLTFPSLSQEDLGRVANTIIYLFDPSTSADPARAKQLQADLHQIQSTTEAWGLIAGLSAHEDANVRFFSAHTAQVKISRDWDTLPAELRPSLLNLLLSTLSSALSPLSPHPYQPANGVVTRKIFGSLASLILRLPFHQFPSPLITVLQTIVTASGTNGNEHKARIWSLEWCGICVEELGRAGISDQKRKALQMHIEGDMPAVMSAIAGGMEMGEPQVEKLKEAEAACRCAESWVGYGIRADDLLSLLPALYRLLPLPAASSAITEILTESTFKFGKATKALTEPLVAWTIGLGQAVLDNGDSDTMEELVGVTKMLCALVEHSSEWLVTRITQPDVQAFFGTVLRLTGWTGTAGVDEEVSEITLATYPLIQEAIMDSPLFSSPHETSPDWQIAKALFSQLVSVIRTKARYPDGSMDKERRETFDTWRRDAGEVIVCAFYILRDAMLGGLTQTALSQVHGPWQDIEATLHCISFSSEAVPLGEEVYLPVIFGQLLPQLAQRELNEIRLRRTVVGLIAAYEEWFKFHPDYLLPCLNYLVNSLSLPAMAPAAANTLKSLCDMCRKKLVQHIDAFAELHGKIGTMGAEEQVKVVQAITSVIQALSPENAIGPIEGIVTPIIDQLDATVQSLDPERPLAQHIDALAACFKGLTPSEDDIFDADVDTTADDAQIRIVKMDPRLAHIRDRAERSIAGVVRVWTGDGEVADSISSLLKHSTISETLISLSPLPLLLLVCAAAEVAPSALWLSLASTLVLRINSPPSPLTIKKDKTPDEQQQHEAEEQGRWNVVADAAQRLGRVAGILIGSDAGMKEHPDVVEAFFKFSSALSSRFPGVLLRLPAQTVETYMALGVMGLSAQERFSLTTTASFFVALFANTRFPSPLEPIADSLIKHFGPQILRALLLSAGSDGPRSAIPNLAELLAGLITRVPGPEMSSWLQTILGEEGFPDRRSTPKSKERLKTEILKSRTAKKMRVALHEFALIARGLDNTTYGNATAF</sequence>
<dbReference type="InterPro" id="IPR040520">
    <property type="entry name" value="Importin_rep_3"/>
</dbReference>
<dbReference type="RefSeq" id="XP_052944039.1">
    <property type="nucleotide sequence ID" value="XM_053085797.1"/>
</dbReference>
<proteinExistence type="inferred from homology"/>
<organism evidence="6 7">
    <name type="scientific">Dioszegia hungarica</name>
    <dbReference type="NCBI Taxonomy" id="4972"/>
    <lineage>
        <taxon>Eukaryota</taxon>
        <taxon>Fungi</taxon>
        <taxon>Dikarya</taxon>
        <taxon>Basidiomycota</taxon>
        <taxon>Agaricomycotina</taxon>
        <taxon>Tremellomycetes</taxon>
        <taxon>Tremellales</taxon>
        <taxon>Bulleribasidiaceae</taxon>
        <taxon>Dioszegia</taxon>
    </lineage>
</organism>
<dbReference type="InterPro" id="IPR011989">
    <property type="entry name" value="ARM-like"/>
</dbReference>
<dbReference type="PANTHER" id="PTHR12363:SF33">
    <property type="entry name" value="IMPORTIN-13"/>
    <property type="match status" value="1"/>
</dbReference>
<comment type="caution">
    <text evidence="6">The sequence shown here is derived from an EMBL/GenBank/DDBJ whole genome shotgun (WGS) entry which is preliminary data.</text>
</comment>
<dbReference type="Proteomes" id="UP001164286">
    <property type="component" value="Unassembled WGS sequence"/>
</dbReference>
<evidence type="ECO:0000256" key="1">
    <source>
        <dbReference type="ARBA" id="ARBA00004123"/>
    </source>
</evidence>
<reference evidence="6" key="1">
    <citation type="journal article" date="2022" name="G3 (Bethesda)">
        <title>High quality genome of the basidiomycete yeast Dioszegia hungarica PDD-24b-2 isolated from cloud water.</title>
        <authorList>
            <person name="Jarrige D."/>
            <person name="Haridas S."/>
            <person name="Bleykasten-Grosshans C."/>
            <person name="Joly M."/>
            <person name="Nadalig T."/>
            <person name="Sancelme M."/>
            <person name="Vuilleumier S."/>
            <person name="Grigoriev I.V."/>
            <person name="Amato P."/>
            <person name="Bringel F."/>
        </authorList>
    </citation>
    <scope>NUCLEOTIDE SEQUENCE</scope>
    <source>
        <strain evidence="6">PDD-24b-2</strain>
    </source>
</reference>
<gene>
    <name evidence="6" type="ORF">MKK02DRAFT_17484</name>
</gene>
<evidence type="ECO:0000313" key="6">
    <source>
        <dbReference type="EMBL" id="KAI9634262.1"/>
    </source>
</evidence>
<comment type="similarity">
    <text evidence="2">Belongs to the importin beta family.</text>
</comment>
<dbReference type="Gene3D" id="1.25.10.10">
    <property type="entry name" value="Leucine-rich Repeat Variant"/>
    <property type="match status" value="1"/>
</dbReference>
<evidence type="ECO:0000256" key="2">
    <source>
        <dbReference type="ARBA" id="ARBA00007991"/>
    </source>
</evidence>
<evidence type="ECO:0000256" key="5">
    <source>
        <dbReference type="ARBA" id="ARBA00023242"/>
    </source>
</evidence>
<name>A0AA38H4B8_9TREE</name>
<dbReference type="GO" id="GO:0005737">
    <property type="term" value="C:cytoplasm"/>
    <property type="evidence" value="ECO:0007669"/>
    <property type="project" value="TreeGrafter"/>
</dbReference>
<dbReference type="Pfam" id="PF18806">
    <property type="entry name" value="Importin_rep_3"/>
    <property type="match status" value="1"/>
</dbReference>
<evidence type="ECO:0000256" key="4">
    <source>
        <dbReference type="ARBA" id="ARBA00022927"/>
    </source>
</evidence>
<dbReference type="GO" id="GO:0006606">
    <property type="term" value="P:protein import into nucleus"/>
    <property type="evidence" value="ECO:0007669"/>
    <property type="project" value="TreeGrafter"/>
</dbReference>
<keyword evidence="4" id="KW-0653">Protein transport</keyword>
<evidence type="ECO:0000313" key="7">
    <source>
        <dbReference type="Proteomes" id="UP001164286"/>
    </source>
</evidence>
<dbReference type="EMBL" id="JAKWFO010000008">
    <property type="protein sequence ID" value="KAI9634262.1"/>
    <property type="molecule type" value="Genomic_DNA"/>
</dbReference>
<protein>
    <submittedName>
        <fullName evidence="6">Armadillo-type protein</fullName>
    </submittedName>
</protein>